<proteinExistence type="predicted"/>
<dbReference type="InterPro" id="IPR013783">
    <property type="entry name" value="Ig-like_fold"/>
</dbReference>
<dbReference type="InterPro" id="IPR045829">
    <property type="entry name" value="PKD_6"/>
</dbReference>
<name>A0A7K1YCY3_9SPHI</name>
<feature type="domain" description="Ig-like" evidence="1">
    <location>
        <begin position="1058"/>
        <end position="1138"/>
    </location>
</feature>
<dbReference type="Pfam" id="PF19081">
    <property type="entry name" value="Ig_7"/>
    <property type="match status" value="1"/>
</dbReference>
<dbReference type="Pfam" id="PF19408">
    <property type="entry name" value="PKD_6"/>
    <property type="match status" value="1"/>
</dbReference>
<accession>A0A7K1YCY3</accession>
<dbReference type="Gene3D" id="2.60.40.3440">
    <property type="match status" value="1"/>
</dbReference>
<evidence type="ECO:0000313" key="4">
    <source>
        <dbReference type="Proteomes" id="UP000466586"/>
    </source>
</evidence>
<dbReference type="Gene3D" id="2.60.40.10">
    <property type="entry name" value="Immunoglobulins"/>
    <property type="match status" value="2"/>
</dbReference>
<dbReference type="InterPro" id="IPR044023">
    <property type="entry name" value="Ig_7"/>
</dbReference>
<dbReference type="RefSeq" id="WP_160845614.1">
    <property type="nucleotide sequence ID" value="NZ_WVHT01000007.1"/>
</dbReference>
<dbReference type="AlphaFoldDB" id="A0A7K1YCY3"/>
<feature type="domain" description="PKD-like" evidence="2">
    <location>
        <begin position="775"/>
        <end position="855"/>
    </location>
</feature>
<evidence type="ECO:0000313" key="3">
    <source>
        <dbReference type="EMBL" id="MXV52447.1"/>
    </source>
</evidence>
<gene>
    <name evidence="3" type="ORF">GS399_15840</name>
</gene>
<protein>
    <recommendedName>
        <fullName evidence="5">Tandem-95 repeat protein</fullName>
    </recommendedName>
</protein>
<evidence type="ECO:0000259" key="2">
    <source>
        <dbReference type="Pfam" id="PF19408"/>
    </source>
</evidence>
<dbReference type="Pfam" id="PF17963">
    <property type="entry name" value="Big_9"/>
    <property type="match status" value="1"/>
</dbReference>
<evidence type="ECO:0008006" key="5">
    <source>
        <dbReference type="Google" id="ProtNLM"/>
    </source>
</evidence>
<feature type="non-terminal residue" evidence="3">
    <location>
        <position position="1225"/>
    </location>
</feature>
<comment type="caution">
    <text evidence="3">The sequence shown here is derived from an EMBL/GenBank/DDBJ whole genome shotgun (WGS) entry which is preliminary data.</text>
</comment>
<dbReference type="EMBL" id="WVHT01000007">
    <property type="protein sequence ID" value="MXV52447.1"/>
    <property type="molecule type" value="Genomic_DNA"/>
</dbReference>
<dbReference type="Proteomes" id="UP000466586">
    <property type="component" value="Unassembled WGS sequence"/>
</dbReference>
<keyword evidence="4" id="KW-1185">Reference proteome</keyword>
<evidence type="ECO:0000259" key="1">
    <source>
        <dbReference type="Pfam" id="PF19081"/>
    </source>
</evidence>
<dbReference type="Gene3D" id="2.60.40.2700">
    <property type="match status" value="1"/>
</dbReference>
<sequence length="1225" mass="125740">MRKSLLVILKYRILSINKFFGINRNLSTRFSTALVKKAFLLFFIALSFCKSYGQSGITEIYTDYKGYWASGSGTTGNLATSSVKPDNDHNVLAFKWNGTIYSTGVNDATLTSKGVTFTPMRFQAFPVRNYALDAGSLPGVGAMKDGTLSVAVTPPYFSIPANVSDFLTDGINGLNIGTGIANVKAGTLTFDFGGIITPAQINDGIPDIIVSQVAQPDATLDSVYFTDGSGALVGNRVAINHTLSPSVGNWMIDFYRATDGAVQYTNTERPIRIWAADLSAFGITSANYTPALILKYKLNGSSDPAFLAFNDQAIQVVSANDDNASTAINTSTSIDVLANDKPSAALKVSSVTVTIAPLHGTTSVNSSTGAITYTPTAGYYGTDQFTYSVCNNNTSNPQCDDAKVSINVGPDVATPVFTSGSSSSRCQGSGTVTYSATANNSTSISYSLTPTTAGTINSSTGLVTWAAGFSGIATITAVATGVNGPKSAAHTVTVYAPPVLSSAAAVSVCNNTALGYTATSSTSGTTFSWTRAAVTGISNAASSGNGAGINETLINTTGSPVDVTYVVMLTANSCPNTQNVVVTVGAANIIAAPTTTTFCITSSPTNINLTGSNISGATYQWQINTDPYNFGTNGAYSDISGATSKDYDPGVITQSTAYRRKVTSGCISTSDYVAFYVTPTVTGNSITAQGSTTTCGSFTNKYIDGTYPSGGNNNTHTFQWQSSADGTNFTNIAGATSQQYTAATINTSTYFRRLTISGYCTYPSNTVYYNTNGAETPGSIWGNSSFCAPASNQSYGVAAVSGATSYTWNYSGSGATFTSTTNSVSINFAANATSGTLSVIANTPCGSSSASTLAITLQNPVITQQPTDQNICQSNSFTNTVAATGSGLSYQWQYSDDGGASWKNINDDPGSGFYPKVVGSTTATINITNIPSAYLGFRGRVQITSNTCPTNSNEFVLVVRQNSTLTLTAGSASTSACLNTAVTPVKYTVGGGGTGASITAGSLPTGMTGTFAGNVFTISGTPTSTGTFNYTVTTSGPCTNVSLSGTITVSSASVGGSVSANATVCTGTNSGTLTLSGQTGNVIRWESSPDGTTWSAITNTTTSLTYTNLTTTTRYRAVVQSGGCTSANSTTAIITVNPNTTITLSSASVNDTKCINTAITPITFNTTNATDATITTGTLPTGVTLAFNSGTGVVTLSGTPTVSGSFPYTVTATGGCASGRASGTI</sequence>
<reference evidence="3 4" key="1">
    <citation type="submission" date="2019-11" db="EMBL/GenBank/DDBJ databases">
        <title>Pedobacter sp. HMF7647 Genome sequencing and assembly.</title>
        <authorList>
            <person name="Kang H."/>
            <person name="Kim H."/>
            <person name="Joh K."/>
        </authorList>
    </citation>
    <scope>NUCLEOTIDE SEQUENCE [LARGE SCALE GENOMIC DNA]</scope>
    <source>
        <strain evidence="3 4">HMF7647</strain>
    </source>
</reference>
<organism evidence="3 4">
    <name type="scientific">Hufsiella arboris</name>
    <dbReference type="NCBI Taxonomy" id="2695275"/>
    <lineage>
        <taxon>Bacteria</taxon>
        <taxon>Pseudomonadati</taxon>
        <taxon>Bacteroidota</taxon>
        <taxon>Sphingobacteriia</taxon>
        <taxon>Sphingobacteriales</taxon>
        <taxon>Sphingobacteriaceae</taxon>
        <taxon>Hufsiella</taxon>
    </lineage>
</organism>